<dbReference type="EMBL" id="JAAXOQ010000012">
    <property type="protein sequence ID" value="NKY18891.1"/>
    <property type="molecule type" value="Genomic_DNA"/>
</dbReference>
<keyword evidence="2" id="KW-1185">Reference proteome</keyword>
<protein>
    <submittedName>
        <fullName evidence="1">Uncharacterized protein</fullName>
    </submittedName>
</protein>
<gene>
    <name evidence="1" type="ORF">HF999_10975</name>
</gene>
<dbReference type="AlphaFoldDB" id="A0A846X199"/>
<evidence type="ECO:0000313" key="1">
    <source>
        <dbReference type="EMBL" id="NKY18891.1"/>
    </source>
</evidence>
<name>A0A846X199_9ACTN</name>
<dbReference type="RefSeq" id="WP_168545916.1">
    <property type="nucleotide sequence ID" value="NZ_BAAAKS010000064.1"/>
</dbReference>
<comment type="caution">
    <text evidence="1">The sequence shown here is derived from an EMBL/GenBank/DDBJ whole genome shotgun (WGS) entry which is preliminary data.</text>
</comment>
<dbReference type="Proteomes" id="UP000582646">
    <property type="component" value="Unassembled WGS sequence"/>
</dbReference>
<accession>A0A846X199</accession>
<proteinExistence type="predicted"/>
<organism evidence="1 2">
    <name type="scientific">Tsukamurella spumae</name>
    <dbReference type="NCBI Taxonomy" id="44753"/>
    <lineage>
        <taxon>Bacteria</taxon>
        <taxon>Bacillati</taxon>
        <taxon>Actinomycetota</taxon>
        <taxon>Actinomycetes</taxon>
        <taxon>Mycobacteriales</taxon>
        <taxon>Tsukamurellaceae</taxon>
        <taxon>Tsukamurella</taxon>
    </lineage>
</organism>
<reference evidence="1 2" key="1">
    <citation type="submission" date="2020-04" db="EMBL/GenBank/DDBJ databases">
        <title>MicrobeNet Type strains.</title>
        <authorList>
            <person name="Nicholson A.C."/>
        </authorList>
    </citation>
    <scope>NUCLEOTIDE SEQUENCE [LARGE SCALE GENOMIC DNA]</scope>
    <source>
        <strain evidence="1 2">DSM 44113</strain>
    </source>
</reference>
<evidence type="ECO:0000313" key="2">
    <source>
        <dbReference type="Proteomes" id="UP000582646"/>
    </source>
</evidence>
<sequence length="105" mass="11536">MSAMALVNRRVSDVSGEELDEGTYVNIVVKNHDDLDEPKQIDVSEVEAKSIKTVSGLVELEFRAANGDSRTVFATKTELAKVVSVDILKRADGTRGRRKGYRPGE</sequence>